<dbReference type="InterPro" id="IPR006549">
    <property type="entry name" value="HAD-SF_hydro_IIIA"/>
</dbReference>
<dbReference type="Proteomes" id="UP000280960">
    <property type="component" value="Chromosome"/>
</dbReference>
<dbReference type="Gene3D" id="3.40.50.1000">
    <property type="entry name" value="HAD superfamily/HAD-like"/>
    <property type="match status" value="1"/>
</dbReference>
<organism evidence="1 2">
    <name type="scientific">Biomaibacter acetigenes</name>
    <dbReference type="NCBI Taxonomy" id="2316383"/>
    <lineage>
        <taxon>Bacteria</taxon>
        <taxon>Bacillati</taxon>
        <taxon>Bacillota</taxon>
        <taxon>Clostridia</taxon>
        <taxon>Thermosediminibacterales</taxon>
        <taxon>Tepidanaerobacteraceae</taxon>
        <taxon>Biomaibacter</taxon>
    </lineage>
</organism>
<dbReference type="InterPro" id="IPR027706">
    <property type="entry name" value="PGP_Pase"/>
</dbReference>
<accession>A0A3G2R5L2</accession>
<dbReference type="CDD" id="cd16416">
    <property type="entry name" value="HAD_BsYqeG-like"/>
    <property type="match status" value="1"/>
</dbReference>
<dbReference type="NCBIfam" id="TIGR01662">
    <property type="entry name" value="HAD-SF-IIIA"/>
    <property type="match status" value="1"/>
</dbReference>
<dbReference type="RefSeq" id="WP_120765571.1">
    <property type="nucleotide sequence ID" value="NZ_CP033169.1"/>
</dbReference>
<keyword evidence="2" id="KW-1185">Reference proteome</keyword>
<dbReference type="InterPro" id="IPR023214">
    <property type="entry name" value="HAD_sf"/>
</dbReference>
<sequence>MLKMFCPDLYLDNIYSLDIEYIKKKNIKGLLIDLDNTLLPWNCSNIDRDLRDWVKKCKDQGLSLCIVSNNRARRINECARQLQIPAVTRAIKPRKKAFLKGLNILGIKINQAAVVGDQIFTDIFGAKRMGMFAILVKPVSDREFIWTRLMRRFEGMILKLMLKKGLISRVL</sequence>
<dbReference type="InterPro" id="IPR010021">
    <property type="entry name" value="PGPP1/Gep4"/>
</dbReference>
<proteinExistence type="predicted"/>
<gene>
    <name evidence="1" type="ORF">D2962_08960</name>
</gene>
<dbReference type="KEGG" id="bacg:D2962_08960"/>
<name>A0A3G2R5L2_9FIRM</name>
<dbReference type="InterPro" id="IPR036412">
    <property type="entry name" value="HAD-like_sf"/>
</dbReference>
<dbReference type="GO" id="GO:0008962">
    <property type="term" value="F:phosphatidylglycerophosphatase activity"/>
    <property type="evidence" value="ECO:0007669"/>
    <property type="project" value="InterPro"/>
</dbReference>
<dbReference type="SUPFAM" id="SSF56784">
    <property type="entry name" value="HAD-like"/>
    <property type="match status" value="1"/>
</dbReference>
<protein>
    <submittedName>
        <fullName evidence="1">YqeG family HAD IIIA-type phosphatase</fullName>
    </submittedName>
</protein>
<reference evidence="1 2" key="1">
    <citation type="submission" date="2018-10" db="EMBL/GenBank/DDBJ databases">
        <authorList>
            <person name="Zhang X."/>
        </authorList>
    </citation>
    <scope>NUCLEOTIDE SEQUENCE [LARGE SCALE GENOMIC DNA]</scope>
    <source>
        <strain evidence="1 2">SK-G1</strain>
    </source>
</reference>
<evidence type="ECO:0000313" key="1">
    <source>
        <dbReference type="EMBL" id="AYO30730.1"/>
    </source>
</evidence>
<evidence type="ECO:0000313" key="2">
    <source>
        <dbReference type="Proteomes" id="UP000280960"/>
    </source>
</evidence>
<dbReference type="AlphaFoldDB" id="A0A3G2R5L2"/>
<dbReference type="EMBL" id="CP033169">
    <property type="protein sequence ID" value="AYO30730.1"/>
    <property type="molecule type" value="Genomic_DNA"/>
</dbReference>
<dbReference type="NCBIfam" id="TIGR01668">
    <property type="entry name" value="YqeG_hyp_ppase"/>
    <property type="match status" value="1"/>
</dbReference>
<dbReference type="Pfam" id="PF09419">
    <property type="entry name" value="PGP_phosphatase"/>
    <property type="match status" value="1"/>
</dbReference>